<feature type="site" description="Essential for prephenate dehydratase activity" evidence="19">
    <location>
        <position position="258"/>
    </location>
</feature>
<dbReference type="Pfam" id="PF01817">
    <property type="entry name" value="CM_2"/>
    <property type="match status" value="1"/>
</dbReference>
<protein>
    <recommendedName>
        <fullName evidence="8">Bifunctional chorismate mutase/prephenate dehydratase</fullName>
        <ecNumber evidence="7">4.2.1.51</ecNumber>
        <ecNumber evidence="6">5.4.99.5</ecNumber>
    </recommendedName>
    <alternativeName>
        <fullName evidence="17">Chorismate mutase-prephenate dehydratase</fullName>
    </alternativeName>
    <alternativeName>
        <fullName evidence="16">p-protein</fullName>
    </alternativeName>
</protein>
<comment type="catalytic activity">
    <reaction evidence="1">
        <text>chorismate = prephenate</text>
        <dbReference type="Rhea" id="RHEA:13897"/>
        <dbReference type="ChEBI" id="CHEBI:29748"/>
        <dbReference type="ChEBI" id="CHEBI:29934"/>
        <dbReference type="EC" id="5.4.99.5"/>
    </reaction>
</comment>
<dbReference type="InterPro" id="IPR001086">
    <property type="entry name" value="Preph_deHydtase"/>
</dbReference>
<dbReference type="SUPFAM" id="SSF53850">
    <property type="entry name" value="Periplasmic binding protein-like II"/>
    <property type="match status" value="1"/>
</dbReference>
<feature type="domain" description="ACT" evidence="22">
    <location>
        <begin position="277"/>
        <end position="354"/>
    </location>
</feature>
<dbReference type="InterPro" id="IPR045865">
    <property type="entry name" value="ACT-like_dom_sf"/>
</dbReference>
<evidence type="ECO:0000256" key="14">
    <source>
        <dbReference type="ARBA" id="ARBA00023239"/>
    </source>
</evidence>
<comment type="subcellular location">
    <subcellularLocation>
        <location evidence="3">Cytoplasm</location>
    </subcellularLocation>
</comment>
<evidence type="ECO:0000256" key="2">
    <source>
        <dbReference type="ARBA" id="ARBA00002364"/>
    </source>
</evidence>
<gene>
    <name evidence="23" type="ORF">SAMN02745165_00481</name>
</gene>
<dbReference type="PANTHER" id="PTHR21022:SF19">
    <property type="entry name" value="PREPHENATE DEHYDRATASE-RELATED"/>
    <property type="match status" value="1"/>
</dbReference>
<dbReference type="PIRSF" id="PIRSF001500">
    <property type="entry name" value="Chor_mut_pdt_Ppr"/>
    <property type="match status" value="1"/>
</dbReference>
<dbReference type="Gene3D" id="1.20.59.10">
    <property type="entry name" value="Chorismate mutase"/>
    <property type="match status" value="1"/>
</dbReference>
<evidence type="ECO:0000256" key="6">
    <source>
        <dbReference type="ARBA" id="ARBA00012404"/>
    </source>
</evidence>
<dbReference type="FunFam" id="3.40.190.10:FF:000034">
    <property type="entry name" value="Chorismate mutase/prephenate dehydratase"/>
    <property type="match status" value="1"/>
</dbReference>
<dbReference type="PROSITE" id="PS51671">
    <property type="entry name" value="ACT"/>
    <property type="match status" value="1"/>
</dbReference>
<evidence type="ECO:0000256" key="8">
    <source>
        <dbReference type="ARBA" id="ARBA00014401"/>
    </source>
</evidence>
<name>A0A1M6CC64_MALRU</name>
<comment type="function">
    <text evidence="2">Catalyzes the Claisen rearrangement of chorismate to prephenate and the decarboxylation/dehydration of prephenate to phenylpyruvate.</text>
</comment>
<dbReference type="GO" id="GO:0009094">
    <property type="term" value="P:L-phenylalanine biosynthetic process"/>
    <property type="evidence" value="ECO:0007669"/>
    <property type="project" value="UniProtKB-UniPathway"/>
</dbReference>
<reference evidence="23 24" key="1">
    <citation type="submission" date="2016-11" db="EMBL/GenBank/DDBJ databases">
        <authorList>
            <person name="Jaros S."/>
            <person name="Januszkiewicz K."/>
            <person name="Wedrychowicz H."/>
        </authorList>
    </citation>
    <scope>NUCLEOTIDE SEQUENCE [LARGE SCALE GENOMIC DNA]</scope>
    <source>
        <strain evidence="23 24">DSM 5091</strain>
    </source>
</reference>
<keyword evidence="15" id="KW-0511">Multifunctional enzyme</keyword>
<dbReference type="InterPro" id="IPR008242">
    <property type="entry name" value="Chor_mutase/pphenate_deHydtase"/>
</dbReference>
<keyword evidence="24" id="KW-1185">Reference proteome</keyword>
<dbReference type="PROSITE" id="PS00857">
    <property type="entry name" value="PREPHENATE_DEHYDR_1"/>
    <property type="match status" value="1"/>
</dbReference>
<evidence type="ECO:0000256" key="9">
    <source>
        <dbReference type="ARBA" id="ARBA00022490"/>
    </source>
</evidence>
<evidence type="ECO:0000256" key="3">
    <source>
        <dbReference type="ARBA" id="ARBA00004496"/>
    </source>
</evidence>
<dbReference type="UniPathway" id="UPA00121">
    <property type="reaction ID" value="UER00345"/>
</dbReference>
<dbReference type="PROSITE" id="PS00858">
    <property type="entry name" value="PREPHENATE_DEHYDR_2"/>
    <property type="match status" value="1"/>
</dbReference>
<dbReference type="GO" id="GO:0046417">
    <property type="term" value="P:chorismate metabolic process"/>
    <property type="evidence" value="ECO:0007669"/>
    <property type="project" value="InterPro"/>
</dbReference>
<keyword evidence="9" id="KW-0963">Cytoplasm</keyword>
<dbReference type="Gene3D" id="3.30.70.260">
    <property type="match status" value="1"/>
</dbReference>
<evidence type="ECO:0000313" key="24">
    <source>
        <dbReference type="Proteomes" id="UP000184171"/>
    </source>
</evidence>
<comment type="pathway">
    <text evidence="5">Metabolic intermediate biosynthesis; prephenate biosynthesis; prephenate from chorismate: step 1/1.</text>
</comment>
<dbReference type="GO" id="GO:0004664">
    <property type="term" value="F:prephenate dehydratase activity"/>
    <property type="evidence" value="ECO:0007669"/>
    <property type="project" value="UniProtKB-EC"/>
</dbReference>
<dbReference type="InterPro" id="IPR036979">
    <property type="entry name" value="CM_dom_sf"/>
</dbReference>
<evidence type="ECO:0000256" key="18">
    <source>
        <dbReference type="ARBA" id="ARBA00047848"/>
    </source>
</evidence>
<dbReference type="EMBL" id="FQZT01000001">
    <property type="protein sequence ID" value="SHI58630.1"/>
    <property type="molecule type" value="Genomic_DNA"/>
</dbReference>
<dbReference type="FunFam" id="3.40.190.10:FF:000029">
    <property type="entry name" value="Chorismate mutase/Prephenate dehydratase"/>
    <property type="match status" value="1"/>
</dbReference>
<dbReference type="GO" id="GO:0005737">
    <property type="term" value="C:cytoplasm"/>
    <property type="evidence" value="ECO:0007669"/>
    <property type="project" value="UniProtKB-SubCell"/>
</dbReference>
<dbReference type="RefSeq" id="WP_072905145.1">
    <property type="nucleotide sequence ID" value="NZ_FQZT01000001.1"/>
</dbReference>
<comment type="pathway">
    <text evidence="4">Amino-acid biosynthesis; L-phenylalanine biosynthesis; phenylpyruvate from prephenate: step 1/1.</text>
</comment>
<evidence type="ECO:0000256" key="19">
    <source>
        <dbReference type="PIRSR" id="PIRSR001500-2"/>
    </source>
</evidence>
<feature type="domain" description="Chorismate mutase" evidence="20">
    <location>
        <begin position="1"/>
        <end position="90"/>
    </location>
</feature>
<feature type="domain" description="Prephenate dehydratase" evidence="21">
    <location>
        <begin position="90"/>
        <end position="265"/>
    </location>
</feature>
<accession>A0A1M6CC64</accession>
<dbReference type="PANTHER" id="PTHR21022">
    <property type="entry name" value="PREPHENATE DEHYDRATASE P PROTEIN"/>
    <property type="match status" value="1"/>
</dbReference>
<dbReference type="EC" id="5.4.99.5" evidence="6"/>
<evidence type="ECO:0000259" key="22">
    <source>
        <dbReference type="PROSITE" id="PS51671"/>
    </source>
</evidence>
<dbReference type="Proteomes" id="UP000184171">
    <property type="component" value="Unassembled WGS sequence"/>
</dbReference>
<comment type="catalytic activity">
    <reaction evidence="18">
        <text>prephenate + H(+) = 3-phenylpyruvate + CO2 + H2O</text>
        <dbReference type="Rhea" id="RHEA:21648"/>
        <dbReference type="ChEBI" id="CHEBI:15377"/>
        <dbReference type="ChEBI" id="CHEBI:15378"/>
        <dbReference type="ChEBI" id="CHEBI:16526"/>
        <dbReference type="ChEBI" id="CHEBI:18005"/>
        <dbReference type="ChEBI" id="CHEBI:29934"/>
        <dbReference type="EC" id="4.2.1.51"/>
    </reaction>
</comment>
<dbReference type="InterPro" id="IPR018528">
    <property type="entry name" value="Preph_deHydtase_CS"/>
</dbReference>
<dbReference type="CDD" id="cd04905">
    <property type="entry name" value="ACT_CM-PDT"/>
    <property type="match status" value="1"/>
</dbReference>
<dbReference type="SUPFAM" id="SSF48600">
    <property type="entry name" value="Chorismate mutase II"/>
    <property type="match status" value="1"/>
</dbReference>
<dbReference type="InterPro" id="IPR010957">
    <property type="entry name" value="G/b/e-P-prot_chorismate_mutase"/>
</dbReference>
<evidence type="ECO:0000259" key="20">
    <source>
        <dbReference type="PROSITE" id="PS51168"/>
    </source>
</evidence>
<dbReference type="OrthoDB" id="9802281at2"/>
<sequence>MAKEELNKLREQIDGIDNQILDLLNKRAEIVIGVGKAKESSDGTFYVPSREKAIYERLTAQNAGPFPNDAVVKVFREIISASLNMELPMQVAFLGPQSTFTHMAAMQQFGLSAQLVPLKSIPAVFEEVERGRAHYGVVPVENSTEGVVNHTLDMFSGSDLQVIAEIMLEISHNLLSKTGNIEQISKVVSHPQALAQCRHWFEQNLPDVPLVDVASTAAAAQMAAEDESAAAIASEAAVVQYGLKVVKAKIEDNPNNFTRFLIIGTKTPEKSGNDKTSIMFSIKDEPGILYRMLEPFSKRQINLSKIESRPMKHKAWEYIFFLDLIGHIDDQPISEAVEELRDYCHFLKVLGSYPIARQDKVKGEGNNG</sequence>
<evidence type="ECO:0000313" key="23">
    <source>
        <dbReference type="EMBL" id="SHI58630.1"/>
    </source>
</evidence>
<dbReference type="Pfam" id="PF00800">
    <property type="entry name" value="PDT"/>
    <property type="match status" value="1"/>
</dbReference>
<evidence type="ECO:0000256" key="12">
    <source>
        <dbReference type="ARBA" id="ARBA00023222"/>
    </source>
</evidence>
<dbReference type="CDD" id="cd13630">
    <property type="entry name" value="PBP2_PDT_1"/>
    <property type="match status" value="1"/>
</dbReference>
<dbReference type="NCBIfam" id="TIGR01807">
    <property type="entry name" value="CM_P2"/>
    <property type="match status" value="1"/>
</dbReference>
<evidence type="ECO:0000256" key="16">
    <source>
        <dbReference type="ARBA" id="ARBA00031175"/>
    </source>
</evidence>
<dbReference type="NCBIfam" id="NF008865">
    <property type="entry name" value="PRK11898.1"/>
    <property type="match status" value="1"/>
</dbReference>
<keyword evidence="11" id="KW-0057">Aromatic amino acid biosynthesis</keyword>
<evidence type="ECO:0000259" key="21">
    <source>
        <dbReference type="PROSITE" id="PS51171"/>
    </source>
</evidence>
<dbReference type="Gene3D" id="3.40.190.10">
    <property type="entry name" value="Periplasmic binding protein-like II"/>
    <property type="match status" value="2"/>
</dbReference>
<dbReference type="EC" id="4.2.1.51" evidence="7"/>
<evidence type="ECO:0000256" key="10">
    <source>
        <dbReference type="ARBA" id="ARBA00022605"/>
    </source>
</evidence>
<dbReference type="PROSITE" id="PS51168">
    <property type="entry name" value="CHORISMATE_MUT_2"/>
    <property type="match status" value="1"/>
</dbReference>
<dbReference type="SMART" id="SM00830">
    <property type="entry name" value="CM_2"/>
    <property type="match status" value="1"/>
</dbReference>
<evidence type="ECO:0000256" key="15">
    <source>
        <dbReference type="ARBA" id="ARBA00023268"/>
    </source>
</evidence>
<keyword evidence="13" id="KW-0413">Isomerase</keyword>
<dbReference type="InterPro" id="IPR002912">
    <property type="entry name" value="ACT_dom"/>
</dbReference>
<evidence type="ECO:0000256" key="7">
    <source>
        <dbReference type="ARBA" id="ARBA00013147"/>
    </source>
</evidence>
<evidence type="ECO:0000256" key="5">
    <source>
        <dbReference type="ARBA" id="ARBA00004817"/>
    </source>
</evidence>
<dbReference type="SUPFAM" id="SSF55021">
    <property type="entry name" value="ACT-like"/>
    <property type="match status" value="1"/>
</dbReference>
<keyword evidence="14" id="KW-0456">Lyase</keyword>
<organism evidence="23 24">
    <name type="scientific">Malonomonas rubra DSM 5091</name>
    <dbReference type="NCBI Taxonomy" id="1122189"/>
    <lineage>
        <taxon>Bacteria</taxon>
        <taxon>Pseudomonadati</taxon>
        <taxon>Thermodesulfobacteriota</taxon>
        <taxon>Desulfuromonadia</taxon>
        <taxon>Desulfuromonadales</taxon>
        <taxon>Geopsychrobacteraceae</taxon>
        <taxon>Malonomonas</taxon>
    </lineage>
</organism>
<dbReference type="STRING" id="1122189.SAMN02745165_00481"/>
<evidence type="ECO:0000256" key="4">
    <source>
        <dbReference type="ARBA" id="ARBA00004741"/>
    </source>
</evidence>
<dbReference type="UniPathway" id="UPA00120">
    <property type="reaction ID" value="UER00203"/>
</dbReference>
<dbReference type="InterPro" id="IPR036263">
    <property type="entry name" value="Chorismate_II_sf"/>
</dbReference>
<keyword evidence="10" id="KW-0028">Amino-acid biosynthesis</keyword>
<evidence type="ECO:0000256" key="1">
    <source>
        <dbReference type="ARBA" id="ARBA00000824"/>
    </source>
</evidence>
<evidence type="ECO:0000256" key="17">
    <source>
        <dbReference type="ARBA" id="ARBA00031520"/>
    </source>
</evidence>
<dbReference type="InterPro" id="IPR002701">
    <property type="entry name" value="CM_II_prokaryot"/>
</dbReference>
<proteinExistence type="predicted"/>
<evidence type="ECO:0000256" key="11">
    <source>
        <dbReference type="ARBA" id="ARBA00023141"/>
    </source>
</evidence>
<keyword evidence="12" id="KW-0584">Phenylalanine biosynthesis</keyword>
<dbReference type="Pfam" id="PF01842">
    <property type="entry name" value="ACT"/>
    <property type="match status" value="1"/>
</dbReference>
<dbReference type="PROSITE" id="PS51171">
    <property type="entry name" value="PREPHENATE_DEHYDR_3"/>
    <property type="match status" value="1"/>
</dbReference>
<dbReference type="GO" id="GO:0004106">
    <property type="term" value="F:chorismate mutase activity"/>
    <property type="evidence" value="ECO:0007669"/>
    <property type="project" value="UniProtKB-EC"/>
</dbReference>
<dbReference type="AlphaFoldDB" id="A0A1M6CC64"/>
<evidence type="ECO:0000256" key="13">
    <source>
        <dbReference type="ARBA" id="ARBA00023235"/>
    </source>
</evidence>
<dbReference type="FunFam" id="3.30.70.260:FF:000012">
    <property type="entry name" value="Prephenate dehydratase"/>
    <property type="match status" value="1"/>
</dbReference>